<evidence type="ECO:0000259" key="6">
    <source>
        <dbReference type="PROSITE" id="PS51161"/>
    </source>
</evidence>
<evidence type="ECO:0000256" key="4">
    <source>
        <dbReference type="ARBA" id="ARBA00031255"/>
    </source>
</evidence>
<organism evidence="7 8">
    <name type="scientific">Rotaria sordida</name>
    <dbReference type="NCBI Taxonomy" id="392033"/>
    <lineage>
        <taxon>Eukaryota</taxon>
        <taxon>Metazoa</taxon>
        <taxon>Spiralia</taxon>
        <taxon>Gnathifera</taxon>
        <taxon>Rotifera</taxon>
        <taxon>Eurotatoria</taxon>
        <taxon>Bdelloidea</taxon>
        <taxon>Philodinida</taxon>
        <taxon>Philodinidae</taxon>
        <taxon>Rotaria</taxon>
    </lineage>
</organism>
<name>A0A813P719_9BILA</name>
<evidence type="ECO:0000256" key="2">
    <source>
        <dbReference type="ARBA" id="ARBA00022741"/>
    </source>
</evidence>
<sequence length="262" mass="28393">MRRLPEGGVLHIEHIQDQVELALMRAGEQEVARGYVLYREARSKERAELNAALPAAVQADSKGPTVTRVDGTTVSFSDLALDVIIKEACAGHGDVVDFRKIMEATLESLYEGVPEGEKRKQIMLSFDDVPVSNNASTTEAKAETATLNFAPGPAAAAVVPQVTAQTVTSVSVVPAAPSEAANETGHVTGAGATGVEAIEITDKRITVDEKRIINCRADLNQLVLLCWFCANAELWPSEQDDWCFRAIPVHHARRVNAPQLWR</sequence>
<dbReference type="Proteomes" id="UP000663854">
    <property type="component" value="Unassembled WGS sequence"/>
</dbReference>
<reference evidence="7" key="1">
    <citation type="submission" date="2021-02" db="EMBL/GenBank/DDBJ databases">
        <authorList>
            <person name="Nowell W R."/>
        </authorList>
    </citation>
    <scope>NUCLEOTIDE SEQUENCE</scope>
</reference>
<proteinExistence type="predicted"/>
<dbReference type="InterPro" id="IPR005144">
    <property type="entry name" value="ATP-cone_dom"/>
</dbReference>
<dbReference type="Pfam" id="PF03477">
    <property type="entry name" value="ATP-cone"/>
    <property type="match status" value="1"/>
</dbReference>
<protein>
    <recommendedName>
        <fullName evidence="1">Ribonucleoside-diphosphate reductase large subunit</fullName>
    </recommendedName>
    <alternativeName>
        <fullName evidence="4">Ribonucleotide reductase large subunit</fullName>
    </alternativeName>
</protein>
<keyword evidence="2 5" id="KW-0547">Nucleotide-binding</keyword>
<evidence type="ECO:0000256" key="3">
    <source>
        <dbReference type="ARBA" id="ARBA00022840"/>
    </source>
</evidence>
<evidence type="ECO:0000256" key="5">
    <source>
        <dbReference type="PROSITE-ProRule" id="PRU00492"/>
    </source>
</evidence>
<keyword evidence="3 5" id="KW-0067">ATP-binding</keyword>
<feature type="domain" description="ATP-cone" evidence="6">
    <location>
        <begin position="1"/>
        <end position="46"/>
    </location>
</feature>
<accession>A0A813P719</accession>
<evidence type="ECO:0000313" key="7">
    <source>
        <dbReference type="EMBL" id="CAF0749939.1"/>
    </source>
</evidence>
<dbReference type="AlphaFoldDB" id="A0A813P719"/>
<evidence type="ECO:0000256" key="1">
    <source>
        <dbReference type="ARBA" id="ARBA00019284"/>
    </source>
</evidence>
<comment type="caution">
    <text evidence="7">The sequence shown here is derived from an EMBL/GenBank/DDBJ whole genome shotgun (WGS) entry which is preliminary data.</text>
</comment>
<dbReference type="GO" id="GO:0005524">
    <property type="term" value="F:ATP binding"/>
    <property type="evidence" value="ECO:0007669"/>
    <property type="project" value="UniProtKB-UniRule"/>
</dbReference>
<dbReference type="EMBL" id="CAJNOH010000012">
    <property type="protein sequence ID" value="CAF0749939.1"/>
    <property type="molecule type" value="Genomic_DNA"/>
</dbReference>
<gene>
    <name evidence="7" type="ORF">PYM288_LOCUS2028</name>
</gene>
<dbReference type="PROSITE" id="PS51161">
    <property type="entry name" value="ATP_CONE"/>
    <property type="match status" value="1"/>
</dbReference>
<evidence type="ECO:0000313" key="8">
    <source>
        <dbReference type="Proteomes" id="UP000663854"/>
    </source>
</evidence>